<organism evidence="2">
    <name type="scientific">marine sediment metagenome</name>
    <dbReference type="NCBI Taxonomy" id="412755"/>
    <lineage>
        <taxon>unclassified sequences</taxon>
        <taxon>metagenomes</taxon>
        <taxon>ecological metagenomes</taxon>
    </lineage>
</organism>
<protein>
    <recommendedName>
        <fullName evidence="1">Terminase large subunit-like endonuclease domain-containing protein</fullName>
    </recommendedName>
</protein>
<name>X1D1G4_9ZZZZ</name>
<comment type="caution">
    <text evidence="2">The sequence shown here is derived from an EMBL/GenBank/DDBJ whole genome shotgun (WGS) entry which is preliminary data.</text>
</comment>
<dbReference type="AlphaFoldDB" id="X1D1G4"/>
<dbReference type="InterPro" id="IPR005021">
    <property type="entry name" value="Terminase_largesu-like"/>
</dbReference>
<accession>X1D1G4</accession>
<reference evidence="2" key="1">
    <citation type="journal article" date="2014" name="Front. Microbiol.">
        <title>High frequency of phylogenetically diverse reductive dehalogenase-homologous genes in deep subseafloor sedimentary metagenomes.</title>
        <authorList>
            <person name="Kawai M."/>
            <person name="Futagami T."/>
            <person name="Toyoda A."/>
            <person name="Takaki Y."/>
            <person name="Nishi S."/>
            <person name="Hori S."/>
            <person name="Arai W."/>
            <person name="Tsubouchi T."/>
            <person name="Morono Y."/>
            <person name="Uchiyama I."/>
            <person name="Ito T."/>
            <person name="Fujiyama A."/>
            <person name="Inagaki F."/>
            <person name="Takami H."/>
        </authorList>
    </citation>
    <scope>NUCLEOTIDE SEQUENCE</scope>
    <source>
        <strain evidence="2">Expedition CK06-06</strain>
    </source>
</reference>
<dbReference type="InterPro" id="IPR046462">
    <property type="entry name" value="TerL_nuclease"/>
</dbReference>
<dbReference type="EMBL" id="BART01032780">
    <property type="protein sequence ID" value="GAH14661.1"/>
    <property type="molecule type" value="Genomic_DNA"/>
</dbReference>
<sequence length="108" mass="12344">MKLREYQIEEIGYDRWNADYLVQRLIAKGNIDMIPVGMGFGSMNAPTKYFEALILDKKINHGGHPVLRWNFDNVMMKEDPAGNIKPDKSKSTHKIDAIVSIIIALDRL</sequence>
<proteinExistence type="predicted"/>
<gene>
    <name evidence="2" type="ORF">S01H4_56551</name>
</gene>
<dbReference type="PANTHER" id="PTHR41287:SF1">
    <property type="entry name" value="PROTEIN YMFN"/>
    <property type="match status" value="1"/>
</dbReference>
<feature type="non-terminal residue" evidence="2">
    <location>
        <position position="108"/>
    </location>
</feature>
<evidence type="ECO:0000259" key="1">
    <source>
        <dbReference type="Pfam" id="PF20441"/>
    </source>
</evidence>
<dbReference type="GO" id="GO:0004519">
    <property type="term" value="F:endonuclease activity"/>
    <property type="evidence" value="ECO:0007669"/>
    <property type="project" value="InterPro"/>
</dbReference>
<dbReference type="PANTHER" id="PTHR41287">
    <property type="match status" value="1"/>
</dbReference>
<dbReference type="Pfam" id="PF20441">
    <property type="entry name" value="TerL_nuclease"/>
    <property type="match status" value="1"/>
</dbReference>
<evidence type="ECO:0000313" key="2">
    <source>
        <dbReference type="EMBL" id="GAH14661.1"/>
    </source>
</evidence>
<feature type="domain" description="Terminase large subunit-like endonuclease" evidence="1">
    <location>
        <begin position="6"/>
        <end position="106"/>
    </location>
</feature>